<evidence type="ECO:0000313" key="2">
    <source>
        <dbReference type="EMBL" id="SDY00300.1"/>
    </source>
</evidence>
<sequence length="145" mass="15872">MIRQVSVFIQNQEGKLGKVLDILAENDINIRSLTIAETADYGILRLILQDTDKALEGLKAAGIMANVSMVMAAEVPDKPGGLSRLVDTLTKEKINLAYAYSFLPQNTSNAIIIFKVDDGDVDRARTVLLASENVVLLDKDELLLK</sequence>
<dbReference type="InterPro" id="IPR045739">
    <property type="entry name" value="ACT_dom_pair"/>
</dbReference>
<dbReference type="InterPro" id="IPR045865">
    <property type="entry name" value="ACT-like_dom_sf"/>
</dbReference>
<dbReference type="Proteomes" id="UP000199652">
    <property type="component" value="Unassembled WGS sequence"/>
</dbReference>
<protein>
    <submittedName>
        <fullName evidence="2">Uncharacterized conserved protein, contains tandem ACT domains</fullName>
    </submittedName>
</protein>
<feature type="domain" description="ACT" evidence="1">
    <location>
        <begin position="4"/>
        <end position="80"/>
    </location>
</feature>
<dbReference type="SUPFAM" id="SSF55021">
    <property type="entry name" value="ACT-like"/>
    <property type="match status" value="2"/>
</dbReference>
<dbReference type="PANTHER" id="PTHR40099:SF1">
    <property type="entry name" value="ACETOLACTATE SYNTHASE, SMALL SUBUNIT"/>
    <property type="match status" value="1"/>
</dbReference>
<dbReference type="PANTHER" id="PTHR40099">
    <property type="entry name" value="ACETOLACTATE SYNTHASE, SMALL SUBUNIT"/>
    <property type="match status" value="1"/>
</dbReference>
<reference evidence="3" key="1">
    <citation type="submission" date="2016-10" db="EMBL/GenBank/DDBJ databases">
        <authorList>
            <person name="Varghese N."/>
            <person name="Submissions S."/>
        </authorList>
    </citation>
    <scope>NUCLEOTIDE SEQUENCE [LARGE SCALE GENOMIC DNA]</scope>
    <source>
        <strain evidence="3">VPI 5359</strain>
    </source>
</reference>
<dbReference type="Pfam" id="PF19571">
    <property type="entry name" value="ACT_8"/>
    <property type="match status" value="1"/>
</dbReference>
<keyword evidence="3" id="KW-1185">Reference proteome</keyword>
<dbReference type="RefSeq" id="WP_090245517.1">
    <property type="nucleotide sequence ID" value="NZ_FNOU01000013.1"/>
</dbReference>
<evidence type="ECO:0000259" key="1">
    <source>
        <dbReference type="PROSITE" id="PS51671"/>
    </source>
</evidence>
<gene>
    <name evidence="2" type="ORF">SAMN04488579_11342</name>
</gene>
<organism evidence="2 3">
    <name type="scientific">Eubacterium barkeri</name>
    <name type="common">Clostridium barkeri</name>
    <dbReference type="NCBI Taxonomy" id="1528"/>
    <lineage>
        <taxon>Bacteria</taxon>
        <taxon>Bacillati</taxon>
        <taxon>Bacillota</taxon>
        <taxon>Clostridia</taxon>
        <taxon>Eubacteriales</taxon>
        <taxon>Eubacteriaceae</taxon>
        <taxon>Eubacterium</taxon>
    </lineage>
</organism>
<name>A0A1H3GB83_EUBBA</name>
<proteinExistence type="predicted"/>
<dbReference type="EMBL" id="FNOU01000013">
    <property type="protein sequence ID" value="SDY00300.1"/>
    <property type="molecule type" value="Genomic_DNA"/>
</dbReference>
<dbReference type="AlphaFoldDB" id="A0A1H3GB83"/>
<dbReference type="PROSITE" id="PS51671">
    <property type="entry name" value="ACT"/>
    <property type="match status" value="1"/>
</dbReference>
<evidence type="ECO:0000313" key="3">
    <source>
        <dbReference type="Proteomes" id="UP000199652"/>
    </source>
</evidence>
<dbReference type="STRING" id="1528.SAMN04488579_11342"/>
<dbReference type="InterPro" id="IPR002912">
    <property type="entry name" value="ACT_dom"/>
</dbReference>
<dbReference type="OrthoDB" id="9790662at2"/>
<dbReference type="Gene3D" id="3.30.2130.10">
    <property type="entry name" value="VC0802-like"/>
    <property type="match status" value="1"/>
</dbReference>
<accession>A0A1H3GB83</accession>